<accession>A0A409Y026</accession>
<dbReference type="AlphaFoldDB" id="A0A409Y026"/>
<sequence length="219" mass="23412">MSPSKDESASSTPLSPAFLRSDGLSPNSGSLEFSASPLCTYSFGADPVETVQLDAVLSAFIEKIYDCGGWQGALNVSTAIIICAGVGTSTTGVEDVDQFEALRGFGVTLLTHFLFPFAVSRGRLNEPPIRSMIKDKVLRRDGFECCITGVVDRSHPQPPKGVFADFDIDEESDSVGFFHVLVGGINSKANHFVHQYKSIVVTLRGLAQAICASSDQVDT</sequence>
<comment type="caution">
    <text evidence="1">The sequence shown here is derived from an EMBL/GenBank/DDBJ whole genome shotgun (WGS) entry which is preliminary data.</text>
</comment>
<evidence type="ECO:0000313" key="2">
    <source>
        <dbReference type="Proteomes" id="UP000284706"/>
    </source>
</evidence>
<evidence type="ECO:0000313" key="1">
    <source>
        <dbReference type="EMBL" id="PPQ96378.1"/>
    </source>
</evidence>
<gene>
    <name evidence="1" type="ORF">CVT26_004980</name>
</gene>
<dbReference type="Proteomes" id="UP000284706">
    <property type="component" value="Unassembled WGS sequence"/>
</dbReference>
<keyword evidence="2" id="KW-1185">Reference proteome</keyword>
<protein>
    <submittedName>
        <fullName evidence="1">Uncharacterized protein</fullName>
    </submittedName>
</protein>
<dbReference type="EMBL" id="NHYE01001376">
    <property type="protein sequence ID" value="PPQ96378.1"/>
    <property type="molecule type" value="Genomic_DNA"/>
</dbReference>
<dbReference type="InParanoid" id="A0A409Y026"/>
<proteinExistence type="predicted"/>
<reference evidence="1 2" key="1">
    <citation type="journal article" date="2018" name="Evol. Lett.">
        <title>Horizontal gene cluster transfer increased hallucinogenic mushroom diversity.</title>
        <authorList>
            <person name="Reynolds H.T."/>
            <person name="Vijayakumar V."/>
            <person name="Gluck-Thaler E."/>
            <person name="Korotkin H.B."/>
            <person name="Matheny P.B."/>
            <person name="Slot J.C."/>
        </authorList>
    </citation>
    <scope>NUCLEOTIDE SEQUENCE [LARGE SCALE GENOMIC DNA]</scope>
    <source>
        <strain evidence="1 2">SRW20</strain>
    </source>
</reference>
<organism evidence="1 2">
    <name type="scientific">Gymnopilus dilepis</name>
    <dbReference type="NCBI Taxonomy" id="231916"/>
    <lineage>
        <taxon>Eukaryota</taxon>
        <taxon>Fungi</taxon>
        <taxon>Dikarya</taxon>
        <taxon>Basidiomycota</taxon>
        <taxon>Agaricomycotina</taxon>
        <taxon>Agaricomycetes</taxon>
        <taxon>Agaricomycetidae</taxon>
        <taxon>Agaricales</taxon>
        <taxon>Agaricineae</taxon>
        <taxon>Hymenogastraceae</taxon>
        <taxon>Gymnopilus</taxon>
    </lineage>
</organism>
<name>A0A409Y026_9AGAR</name>